<dbReference type="InterPro" id="IPR027417">
    <property type="entry name" value="P-loop_NTPase"/>
</dbReference>
<keyword evidence="5" id="KW-0067">ATP-binding</keyword>
<dbReference type="InterPro" id="IPR050093">
    <property type="entry name" value="ABC_SmlMolc_Importer"/>
</dbReference>
<dbReference type="GO" id="GO:0005524">
    <property type="term" value="F:ATP binding"/>
    <property type="evidence" value="ECO:0007669"/>
    <property type="project" value="UniProtKB-KW"/>
</dbReference>
<evidence type="ECO:0000313" key="8">
    <source>
        <dbReference type="Proteomes" id="UP000006786"/>
    </source>
</evidence>
<keyword evidence="3" id="KW-0813">Transport</keyword>
<dbReference type="InterPro" id="IPR017871">
    <property type="entry name" value="ABC_transporter-like_CS"/>
</dbReference>
<evidence type="ECO:0000256" key="1">
    <source>
        <dbReference type="ARBA" id="ARBA00004417"/>
    </source>
</evidence>
<dbReference type="STRING" id="391937.NA2_09176"/>
<evidence type="ECO:0000256" key="3">
    <source>
        <dbReference type="ARBA" id="ARBA00022448"/>
    </source>
</evidence>
<organism evidence="7 8">
    <name type="scientific">Nitratireductor pacificus pht-3B</name>
    <dbReference type="NCBI Taxonomy" id="391937"/>
    <lineage>
        <taxon>Bacteria</taxon>
        <taxon>Pseudomonadati</taxon>
        <taxon>Pseudomonadota</taxon>
        <taxon>Alphaproteobacteria</taxon>
        <taxon>Hyphomicrobiales</taxon>
        <taxon>Phyllobacteriaceae</taxon>
        <taxon>Nitratireductor</taxon>
    </lineage>
</organism>
<comment type="similarity">
    <text evidence="2">Belongs to the ABC transporter superfamily.</text>
</comment>
<keyword evidence="4" id="KW-0547">Nucleotide-binding</keyword>
<dbReference type="AlphaFoldDB" id="K2MAV5"/>
<protein>
    <submittedName>
        <fullName evidence="7">ABC transporter</fullName>
    </submittedName>
</protein>
<gene>
    <name evidence="7" type="ORF">NA2_09176</name>
</gene>
<dbReference type="PROSITE" id="PS00211">
    <property type="entry name" value="ABC_TRANSPORTER_1"/>
    <property type="match status" value="1"/>
</dbReference>
<dbReference type="EMBL" id="AMRM01000008">
    <property type="protein sequence ID" value="EKF19291.1"/>
    <property type="molecule type" value="Genomic_DNA"/>
</dbReference>
<accession>K2MAV5</accession>
<feature type="domain" description="ABC transporter" evidence="6">
    <location>
        <begin position="4"/>
        <end position="238"/>
    </location>
</feature>
<dbReference type="PROSITE" id="PS50893">
    <property type="entry name" value="ABC_TRANSPORTER_2"/>
    <property type="match status" value="1"/>
</dbReference>
<dbReference type="SMART" id="SM00382">
    <property type="entry name" value="AAA"/>
    <property type="match status" value="1"/>
</dbReference>
<keyword evidence="8" id="KW-1185">Reference proteome</keyword>
<dbReference type="FunFam" id="3.40.50.300:FF:000042">
    <property type="entry name" value="Maltose/maltodextrin ABC transporter, ATP-binding protein"/>
    <property type="match status" value="1"/>
</dbReference>
<dbReference type="InterPro" id="IPR003593">
    <property type="entry name" value="AAA+_ATPase"/>
</dbReference>
<dbReference type="SUPFAM" id="SSF52540">
    <property type="entry name" value="P-loop containing nucleoside triphosphate hydrolases"/>
    <property type="match status" value="1"/>
</dbReference>
<dbReference type="GO" id="GO:0016887">
    <property type="term" value="F:ATP hydrolysis activity"/>
    <property type="evidence" value="ECO:0007669"/>
    <property type="project" value="InterPro"/>
</dbReference>
<dbReference type="GO" id="GO:0140359">
    <property type="term" value="F:ABC-type transporter activity"/>
    <property type="evidence" value="ECO:0007669"/>
    <property type="project" value="UniProtKB-ARBA"/>
</dbReference>
<dbReference type="Proteomes" id="UP000006786">
    <property type="component" value="Unassembled WGS sequence"/>
</dbReference>
<dbReference type="PATRIC" id="fig|391937.3.peg.1889"/>
<proteinExistence type="inferred from homology"/>
<dbReference type="OrthoDB" id="9802264at2"/>
<evidence type="ECO:0000259" key="6">
    <source>
        <dbReference type="PROSITE" id="PS50893"/>
    </source>
</evidence>
<dbReference type="eggNOG" id="COG3842">
    <property type="taxonomic scope" value="Bacteria"/>
</dbReference>
<reference evidence="7 8" key="1">
    <citation type="journal article" date="2012" name="J. Bacteriol.">
        <title>Genome Sequence of Nitratireductor pacificus Type Strain pht-3B.</title>
        <authorList>
            <person name="Lai Q."/>
            <person name="Li G."/>
            <person name="Shao Z."/>
        </authorList>
    </citation>
    <scope>NUCLEOTIDE SEQUENCE [LARGE SCALE GENOMIC DNA]</scope>
    <source>
        <strain evidence="8">pht-3B</strain>
    </source>
</reference>
<evidence type="ECO:0000313" key="7">
    <source>
        <dbReference type="EMBL" id="EKF19291.1"/>
    </source>
</evidence>
<dbReference type="PANTHER" id="PTHR42781">
    <property type="entry name" value="SPERMIDINE/PUTRESCINE IMPORT ATP-BINDING PROTEIN POTA"/>
    <property type="match status" value="1"/>
</dbReference>
<evidence type="ECO:0000256" key="4">
    <source>
        <dbReference type="ARBA" id="ARBA00022741"/>
    </source>
</evidence>
<name>K2MAV5_9HYPH</name>
<dbReference type="InterPro" id="IPR003439">
    <property type="entry name" value="ABC_transporter-like_ATP-bd"/>
</dbReference>
<comment type="caution">
    <text evidence="7">The sequence shown here is derived from an EMBL/GenBank/DDBJ whole genome shotgun (WGS) entry which is preliminary data.</text>
</comment>
<sequence>MAGLSIENVTKRFGETNALDKVSIQVADGEFLAVLGPSGCGKTTLLRMIAGFETVSGGRISIGGSDVSTPQMNVPPEKRRVGIVFQNYALWPHMSVAENIGYALKVAGVSRAEREARVKAALALVNMEQYGERRPANLSGGQRQRVALARCLVAEPSLVLFDEPLANLDVHLRASMEDEFADFHKRTGTTILYITHDQAEAMALADRIAVMDHGRLMQLATPRELYHEPANEMVASFISQGMVLPADVLTAEKKGECKVRVLGQELVVRCRPGEKPRRDARICCRASQIEAVKGKGDGFDGSVTRAVYRGGAARIEFEPDGAQQTCLHFDQPDPVSFAAGDRARLRLTSGWLIPAAGEGA</sequence>
<dbReference type="PANTHER" id="PTHR42781:SF4">
    <property type="entry name" value="SPERMIDINE_PUTRESCINE IMPORT ATP-BINDING PROTEIN POTA"/>
    <property type="match status" value="1"/>
</dbReference>
<dbReference type="Pfam" id="PF00005">
    <property type="entry name" value="ABC_tran"/>
    <property type="match status" value="1"/>
</dbReference>
<dbReference type="Gene3D" id="3.40.50.300">
    <property type="entry name" value="P-loop containing nucleotide triphosphate hydrolases"/>
    <property type="match status" value="1"/>
</dbReference>
<evidence type="ECO:0000256" key="2">
    <source>
        <dbReference type="ARBA" id="ARBA00005417"/>
    </source>
</evidence>
<comment type="subcellular location">
    <subcellularLocation>
        <location evidence="1">Cell inner membrane</location>
        <topology evidence="1">Peripheral membrane protein</topology>
    </subcellularLocation>
</comment>
<dbReference type="GO" id="GO:0043190">
    <property type="term" value="C:ATP-binding cassette (ABC) transporter complex"/>
    <property type="evidence" value="ECO:0007669"/>
    <property type="project" value="UniProtKB-ARBA"/>
</dbReference>
<evidence type="ECO:0000256" key="5">
    <source>
        <dbReference type="ARBA" id="ARBA00022840"/>
    </source>
</evidence>
<dbReference type="RefSeq" id="WP_008596387.1">
    <property type="nucleotide sequence ID" value="NZ_AMRM01000008.1"/>
</dbReference>